<dbReference type="PANTHER" id="PTHR33284">
    <property type="entry name" value="RIBOSOMAL PROTEIN L25/GLN-TRNA SYNTHETASE, ANTI-CODON-BINDING DOMAIN-CONTAINING PROTEIN"/>
    <property type="match status" value="1"/>
</dbReference>
<dbReference type="RefSeq" id="WP_278013057.1">
    <property type="nucleotide sequence ID" value="NZ_CP121208.1"/>
</dbReference>
<name>A0ABY8FYT1_9ACTO</name>
<evidence type="ECO:0000256" key="1">
    <source>
        <dbReference type="ARBA" id="ARBA00022730"/>
    </source>
</evidence>
<comment type="subunit">
    <text evidence="5">Part of the 50S ribosomal subunit; part of the 5S rRNA/L5/L18/L25 subcomplex. Contacts the 5S rRNA. Binds to the 5S rRNA independently of L5 and L18.</text>
</comment>
<dbReference type="InterPro" id="IPR029751">
    <property type="entry name" value="Ribosomal_L25_dom"/>
</dbReference>
<dbReference type="PANTHER" id="PTHR33284:SF1">
    <property type="entry name" value="RIBOSOMAL PROTEIN L25_GLN-TRNA SYNTHETASE, ANTI-CODON-BINDING DOMAIN-CONTAINING PROTEIN"/>
    <property type="match status" value="1"/>
</dbReference>
<gene>
    <name evidence="5" type="primary">rplY</name>
    <name evidence="5" type="synonym">ctc</name>
    <name evidence="9" type="ORF">P7079_01390</name>
</gene>
<feature type="domain" description="Large ribosomal subunit protein bL25 L25" evidence="7">
    <location>
        <begin position="7"/>
        <end position="92"/>
    </location>
</feature>
<evidence type="ECO:0000256" key="6">
    <source>
        <dbReference type="SAM" id="MobiDB-lite"/>
    </source>
</evidence>
<dbReference type="InterPro" id="IPR020056">
    <property type="entry name" value="Rbsml_bL25/Gln-tRNA_synth_N"/>
</dbReference>
<dbReference type="InterPro" id="IPR037121">
    <property type="entry name" value="Ribosomal_bL25_C"/>
</dbReference>
<dbReference type="InterPro" id="IPR020057">
    <property type="entry name" value="Ribosomal_bL25_b-dom"/>
</dbReference>
<evidence type="ECO:0000313" key="9">
    <source>
        <dbReference type="EMBL" id="WFM83662.1"/>
    </source>
</evidence>
<dbReference type="InterPro" id="IPR011035">
    <property type="entry name" value="Ribosomal_bL25/Gln-tRNA_synth"/>
</dbReference>
<organism evidence="9 10">
    <name type="scientific">Arcanobacterium canis</name>
    <dbReference type="NCBI Taxonomy" id="999183"/>
    <lineage>
        <taxon>Bacteria</taxon>
        <taxon>Bacillati</taxon>
        <taxon>Actinomycetota</taxon>
        <taxon>Actinomycetes</taxon>
        <taxon>Actinomycetales</taxon>
        <taxon>Actinomycetaceae</taxon>
        <taxon>Arcanobacterium</taxon>
    </lineage>
</organism>
<dbReference type="NCBIfam" id="NF004131">
    <property type="entry name" value="PRK05618.2-1"/>
    <property type="match status" value="1"/>
</dbReference>
<dbReference type="Gene3D" id="2.170.120.20">
    <property type="entry name" value="Ribosomal protein L25, beta domain"/>
    <property type="match status" value="1"/>
</dbReference>
<evidence type="ECO:0000256" key="3">
    <source>
        <dbReference type="ARBA" id="ARBA00022980"/>
    </source>
</evidence>
<feature type="domain" description="Large ribosomal subunit protein bL25 beta" evidence="8">
    <location>
        <begin position="100"/>
        <end position="179"/>
    </location>
</feature>
<dbReference type="Proteomes" id="UP001215216">
    <property type="component" value="Chromosome"/>
</dbReference>
<evidence type="ECO:0000256" key="2">
    <source>
        <dbReference type="ARBA" id="ARBA00022884"/>
    </source>
</evidence>
<evidence type="ECO:0000259" key="7">
    <source>
        <dbReference type="Pfam" id="PF01386"/>
    </source>
</evidence>
<evidence type="ECO:0000256" key="4">
    <source>
        <dbReference type="ARBA" id="ARBA00023274"/>
    </source>
</evidence>
<dbReference type="HAMAP" id="MF_01334">
    <property type="entry name" value="Ribosomal_bL25_CTC"/>
    <property type="match status" value="1"/>
</dbReference>
<dbReference type="CDD" id="cd00495">
    <property type="entry name" value="Ribosomal_L25_TL5_CTC"/>
    <property type="match status" value="1"/>
</dbReference>
<dbReference type="Pfam" id="PF01386">
    <property type="entry name" value="Ribosomal_L25p"/>
    <property type="match status" value="1"/>
</dbReference>
<keyword evidence="4 5" id="KW-0687">Ribonucleoprotein</keyword>
<comment type="function">
    <text evidence="5">This is one of the proteins that binds to the 5S RNA in the ribosome where it forms part of the central protuberance.</text>
</comment>
<feature type="region of interest" description="Disordered" evidence="6">
    <location>
        <begin position="185"/>
        <end position="206"/>
    </location>
</feature>
<dbReference type="GO" id="GO:0005840">
    <property type="term" value="C:ribosome"/>
    <property type="evidence" value="ECO:0007669"/>
    <property type="project" value="UniProtKB-KW"/>
</dbReference>
<evidence type="ECO:0000259" key="8">
    <source>
        <dbReference type="Pfam" id="PF14693"/>
    </source>
</evidence>
<evidence type="ECO:0000256" key="5">
    <source>
        <dbReference type="HAMAP-Rule" id="MF_01334"/>
    </source>
</evidence>
<keyword evidence="10" id="KW-1185">Reference proteome</keyword>
<protein>
    <recommendedName>
        <fullName evidence="5">Large ribosomal subunit protein bL25</fullName>
    </recommendedName>
    <alternativeName>
        <fullName evidence="5">General stress protein CTC</fullName>
    </alternativeName>
</protein>
<accession>A0ABY8FYT1</accession>
<sequence>MSDRITLSGEKRTEFGKGFARRMRVAGKVPAVVYGKDSEPMHLALDYHETFMAVRGNANALISLEVEGEKHLVLLKDKQVNPLSRMIEHLDLLRVNAKQKVDVEVPVIVEGEPAGDAIATVELMQVLVKVPVIDIPESIIVSVDGLEDGTTIRVADLTLPEDVEIELDGEDPVVVVAVPQVDEALEAEEAEEAEAGEGEAAEGDAE</sequence>
<dbReference type="InterPro" id="IPR001021">
    <property type="entry name" value="Ribosomal_bL25_long"/>
</dbReference>
<reference evidence="9 10" key="1">
    <citation type="submission" date="2023-03" db="EMBL/GenBank/DDBJ databases">
        <title>Complete genome of Arcanobacterium canis strain DSM 25104 isolated in 2010 from a canine otitis externa in Germany.</title>
        <authorList>
            <person name="Borowiak M."/>
            <person name="Kreitlow A."/>
            <person name="Malorny B."/>
            <person name="Laemmler C."/>
            <person name="Prenger-Berninghoff E."/>
            <person name="Ploetz M."/>
            <person name="Abdulmawjood A."/>
        </authorList>
    </citation>
    <scope>NUCLEOTIDE SEQUENCE [LARGE SCALE GENOMIC DNA]</scope>
    <source>
        <strain evidence="9 10">DSM 25104</strain>
    </source>
</reference>
<dbReference type="Gene3D" id="2.40.240.10">
    <property type="entry name" value="Ribosomal Protein L25, Chain P"/>
    <property type="match status" value="1"/>
</dbReference>
<keyword evidence="2 5" id="KW-0694">RNA-binding</keyword>
<dbReference type="Pfam" id="PF14693">
    <property type="entry name" value="Ribosomal_TL5_C"/>
    <property type="match status" value="1"/>
</dbReference>
<proteinExistence type="inferred from homology"/>
<dbReference type="SUPFAM" id="SSF50715">
    <property type="entry name" value="Ribosomal protein L25-like"/>
    <property type="match status" value="1"/>
</dbReference>
<keyword evidence="3 5" id="KW-0689">Ribosomal protein</keyword>
<keyword evidence="1 5" id="KW-0699">rRNA-binding</keyword>
<dbReference type="NCBIfam" id="TIGR00731">
    <property type="entry name" value="bL25_bact_ctc"/>
    <property type="match status" value="1"/>
</dbReference>
<dbReference type="EMBL" id="CP121208">
    <property type="protein sequence ID" value="WFM83662.1"/>
    <property type="molecule type" value="Genomic_DNA"/>
</dbReference>
<dbReference type="InterPro" id="IPR020930">
    <property type="entry name" value="Ribosomal_uL5_bac-type"/>
</dbReference>
<evidence type="ECO:0000313" key="10">
    <source>
        <dbReference type="Proteomes" id="UP001215216"/>
    </source>
</evidence>
<comment type="similarity">
    <text evidence="5">Belongs to the bacterial ribosomal protein bL25 family. CTC subfamily.</text>
</comment>